<name>A0ACB8QDS6_9AGAM</name>
<dbReference type="Proteomes" id="UP000814128">
    <property type="component" value="Unassembled WGS sequence"/>
</dbReference>
<comment type="caution">
    <text evidence="1">The sequence shown here is derived from an EMBL/GenBank/DDBJ whole genome shotgun (WGS) entry which is preliminary data.</text>
</comment>
<reference evidence="1" key="1">
    <citation type="submission" date="2021-02" db="EMBL/GenBank/DDBJ databases">
        <authorList>
            <consortium name="DOE Joint Genome Institute"/>
            <person name="Ahrendt S."/>
            <person name="Looney B.P."/>
            <person name="Miyauchi S."/>
            <person name="Morin E."/>
            <person name="Drula E."/>
            <person name="Courty P.E."/>
            <person name="Chicoki N."/>
            <person name="Fauchery L."/>
            <person name="Kohler A."/>
            <person name="Kuo A."/>
            <person name="Labutti K."/>
            <person name="Pangilinan J."/>
            <person name="Lipzen A."/>
            <person name="Riley R."/>
            <person name="Andreopoulos W."/>
            <person name="He G."/>
            <person name="Johnson J."/>
            <person name="Barry K.W."/>
            <person name="Grigoriev I.V."/>
            <person name="Nagy L."/>
            <person name="Hibbett D."/>
            <person name="Henrissat B."/>
            <person name="Matheny P.B."/>
            <person name="Labbe J."/>
            <person name="Martin F."/>
        </authorList>
    </citation>
    <scope>NUCLEOTIDE SEQUENCE</scope>
    <source>
        <strain evidence="1">EC-137</strain>
    </source>
</reference>
<keyword evidence="2" id="KW-1185">Reference proteome</keyword>
<evidence type="ECO:0000313" key="2">
    <source>
        <dbReference type="Proteomes" id="UP000814128"/>
    </source>
</evidence>
<protein>
    <submittedName>
        <fullName evidence="1">Uncharacterized protein</fullName>
    </submittedName>
</protein>
<evidence type="ECO:0000313" key="1">
    <source>
        <dbReference type="EMBL" id="KAI0029451.1"/>
    </source>
</evidence>
<proteinExistence type="predicted"/>
<accession>A0ACB8QDS6</accession>
<gene>
    <name evidence="1" type="ORF">K488DRAFT_56328</name>
</gene>
<reference evidence="1" key="2">
    <citation type="journal article" date="2022" name="New Phytol.">
        <title>Evolutionary transition to the ectomycorrhizal habit in the genomes of a hyperdiverse lineage of mushroom-forming fungi.</title>
        <authorList>
            <person name="Looney B."/>
            <person name="Miyauchi S."/>
            <person name="Morin E."/>
            <person name="Drula E."/>
            <person name="Courty P.E."/>
            <person name="Kohler A."/>
            <person name="Kuo A."/>
            <person name="LaButti K."/>
            <person name="Pangilinan J."/>
            <person name="Lipzen A."/>
            <person name="Riley R."/>
            <person name="Andreopoulos W."/>
            <person name="He G."/>
            <person name="Johnson J."/>
            <person name="Nolan M."/>
            <person name="Tritt A."/>
            <person name="Barry K.W."/>
            <person name="Grigoriev I.V."/>
            <person name="Nagy L.G."/>
            <person name="Hibbett D."/>
            <person name="Henrissat B."/>
            <person name="Matheny P.B."/>
            <person name="Labbe J."/>
            <person name="Martin F.M."/>
        </authorList>
    </citation>
    <scope>NUCLEOTIDE SEQUENCE</scope>
    <source>
        <strain evidence="1">EC-137</strain>
    </source>
</reference>
<organism evidence="1 2">
    <name type="scientific">Vararia minispora EC-137</name>
    <dbReference type="NCBI Taxonomy" id="1314806"/>
    <lineage>
        <taxon>Eukaryota</taxon>
        <taxon>Fungi</taxon>
        <taxon>Dikarya</taxon>
        <taxon>Basidiomycota</taxon>
        <taxon>Agaricomycotina</taxon>
        <taxon>Agaricomycetes</taxon>
        <taxon>Russulales</taxon>
        <taxon>Lachnocladiaceae</taxon>
        <taxon>Vararia</taxon>
    </lineage>
</organism>
<sequence>MALDDHVRRFHPVTLGLLTLFSIVELCITAWLQAHYNAHHNYPNLSTRDRTTFLLFASSWTIFFSLAFITLFMHSASTGSVLTSVASHFVIFFMTWVFWTAGAASITSALGGGIDCSNAGIPYCDQLMAEMAFAWICWAFVTIFLIAILGLGIRTIRRGSGYRGQLVSHTY</sequence>
<dbReference type="EMBL" id="MU273675">
    <property type="protein sequence ID" value="KAI0029451.1"/>
    <property type="molecule type" value="Genomic_DNA"/>
</dbReference>